<keyword evidence="5" id="KW-1185">Reference proteome</keyword>
<dbReference type="AlphaFoldDB" id="A0ABC8RS11"/>
<accession>A0ABC8RS11</accession>
<feature type="signal peptide" evidence="2">
    <location>
        <begin position="1"/>
        <end position="26"/>
    </location>
</feature>
<dbReference type="Pfam" id="PF05617">
    <property type="entry name" value="Prolamin_like"/>
    <property type="match status" value="1"/>
</dbReference>
<evidence type="ECO:0000256" key="1">
    <source>
        <dbReference type="ARBA" id="ARBA00022729"/>
    </source>
</evidence>
<evidence type="ECO:0000313" key="4">
    <source>
        <dbReference type="EMBL" id="CAK9147607.1"/>
    </source>
</evidence>
<protein>
    <recommendedName>
        <fullName evidence="3">Prolamin-like domain-containing protein</fullName>
    </recommendedName>
</protein>
<comment type="caution">
    <text evidence="4">The sequence shown here is derived from an EMBL/GenBank/DDBJ whole genome shotgun (WGS) entry which is preliminary data.</text>
</comment>
<dbReference type="PANTHER" id="PTHR31181:SF60">
    <property type="entry name" value="PROLAMIN-LIKE DOMAIN-CONTAINING PROTEIN"/>
    <property type="match status" value="1"/>
</dbReference>
<evidence type="ECO:0000256" key="2">
    <source>
        <dbReference type="SAM" id="SignalP"/>
    </source>
</evidence>
<organism evidence="4 5">
    <name type="scientific">Ilex paraguariensis</name>
    <name type="common">yerba mate</name>
    <dbReference type="NCBI Taxonomy" id="185542"/>
    <lineage>
        <taxon>Eukaryota</taxon>
        <taxon>Viridiplantae</taxon>
        <taxon>Streptophyta</taxon>
        <taxon>Embryophyta</taxon>
        <taxon>Tracheophyta</taxon>
        <taxon>Spermatophyta</taxon>
        <taxon>Magnoliopsida</taxon>
        <taxon>eudicotyledons</taxon>
        <taxon>Gunneridae</taxon>
        <taxon>Pentapetalae</taxon>
        <taxon>asterids</taxon>
        <taxon>campanulids</taxon>
        <taxon>Aquifoliales</taxon>
        <taxon>Aquifoliaceae</taxon>
        <taxon>Ilex</taxon>
    </lineage>
</organism>
<feature type="domain" description="Prolamin-like" evidence="3">
    <location>
        <begin position="73"/>
        <end position="125"/>
    </location>
</feature>
<evidence type="ECO:0000259" key="3">
    <source>
        <dbReference type="Pfam" id="PF05617"/>
    </source>
</evidence>
<evidence type="ECO:0000313" key="5">
    <source>
        <dbReference type="Proteomes" id="UP001642360"/>
    </source>
</evidence>
<dbReference type="EMBL" id="CAUOFW020001707">
    <property type="protein sequence ID" value="CAK9147607.1"/>
    <property type="molecule type" value="Genomic_DNA"/>
</dbReference>
<dbReference type="Proteomes" id="UP001642360">
    <property type="component" value="Unassembled WGS sequence"/>
</dbReference>
<name>A0ABC8RS11_9AQUA</name>
<gene>
    <name evidence="4" type="ORF">ILEXP_LOCUS15518</name>
</gene>
<dbReference type="PANTHER" id="PTHR31181">
    <property type="entry name" value="EGG CELL-SECRETED PROTEIN 1.4"/>
    <property type="match status" value="1"/>
</dbReference>
<dbReference type="InterPro" id="IPR008502">
    <property type="entry name" value="Prolamin-like"/>
</dbReference>
<feature type="chain" id="PRO_5044844488" description="Prolamin-like domain-containing protein" evidence="2">
    <location>
        <begin position="27"/>
        <end position="147"/>
    </location>
</feature>
<proteinExistence type="predicted"/>
<keyword evidence="1 2" id="KW-0732">Signal</keyword>
<reference evidence="4 5" key="1">
    <citation type="submission" date="2024-02" db="EMBL/GenBank/DDBJ databases">
        <authorList>
            <person name="Vignale AGUSTIN F."/>
            <person name="Sosa J E."/>
            <person name="Modenutti C."/>
        </authorList>
    </citation>
    <scope>NUCLEOTIDE SEQUENCE [LARGE SCALE GENOMIC DNA]</scope>
</reference>
<sequence length="147" mass="14748">MPSATTICSIALIASCISMLAAPIFAHDLPGGGLGGFRGGPGGPGGRLGGLGGGFGGQWGGLGDPLGGLGNGQCLASLNGVHGCAQDVLVSILTLQFRLIGPACCQAIVNIDDNCWPKVLPVSPIFPLINYCTEIVPRFPQPTPPTV</sequence>